<comment type="cofactor">
    <cofactor evidence="1">
        <name>FAD</name>
        <dbReference type="ChEBI" id="CHEBI:57692"/>
    </cofactor>
</comment>
<dbReference type="SUPFAM" id="SSF56176">
    <property type="entry name" value="FAD-binding/transporter-associated domain-like"/>
    <property type="match status" value="1"/>
</dbReference>
<dbReference type="RefSeq" id="WP_398278804.1">
    <property type="nucleotide sequence ID" value="NZ_JBITLV010000002.1"/>
</dbReference>
<evidence type="ECO:0000256" key="3">
    <source>
        <dbReference type="ARBA" id="ARBA00022630"/>
    </source>
</evidence>
<dbReference type="Proteomes" id="UP001612915">
    <property type="component" value="Unassembled WGS sequence"/>
</dbReference>
<comment type="caution">
    <text evidence="7">The sequence shown here is derived from an EMBL/GenBank/DDBJ whole genome shotgun (WGS) entry which is preliminary data.</text>
</comment>
<comment type="similarity">
    <text evidence="2">Belongs to the oxygen-dependent FAD-linked oxidoreductase family.</text>
</comment>
<dbReference type="InterPro" id="IPR050416">
    <property type="entry name" value="FAD-linked_Oxidoreductase"/>
</dbReference>
<dbReference type="InterPro" id="IPR016166">
    <property type="entry name" value="FAD-bd_PCMH"/>
</dbReference>
<gene>
    <name evidence="7" type="ORF">ACIB24_09185</name>
</gene>
<keyword evidence="5" id="KW-0560">Oxidoreductase</keyword>
<keyword evidence="4" id="KW-0274">FAD</keyword>
<evidence type="ECO:0000256" key="1">
    <source>
        <dbReference type="ARBA" id="ARBA00001974"/>
    </source>
</evidence>
<dbReference type="InterPro" id="IPR006094">
    <property type="entry name" value="Oxid_FAD_bind_N"/>
</dbReference>
<dbReference type="PROSITE" id="PS00862">
    <property type="entry name" value="OX2_COVAL_FAD"/>
    <property type="match status" value="1"/>
</dbReference>
<keyword evidence="8" id="KW-1185">Reference proteome</keyword>
<dbReference type="InterPro" id="IPR036318">
    <property type="entry name" value="FAD-bd_PCMH-like_sf"/>
</dbReference>
<evidence type="ECO:0000259" key="6">
    <source>
        <dbReference type="PROSITE" id="PS51387"/>
    </source>
</evidence>
<dbReference type="Gene3D" id="3.30.465.10">
    <property type="match status" value="1"/>
</dbReference>
<feature type="domain" description="FAD-binding PCMH-type" evidence="6">
    <location>
        <begin position="36"/>
        <end position="203"/>
    </location>
</feature>
<dbReference type="InterPro" id="IPR016169">
    <property type="entry name" value="FAD-bd_PCMH_sub2"/>
</dbReference>
<evidence type="ECO:0000256" key="2">
    <source>
        <dbReference type="ARBA" id="ARBA00005466"/>
    </source>
</evidence>
<dbReference type="PANTHER" id="PTHR42973:SF39">
    <property type="entry name" value="FAD-BINDING PCMH-TYPE DOMAIN-CONTAINING PROTEIN"/>
    <property type="match status" value="1"/>
</dbReference>
<dbReference type="Gene3D" id="3.30.43.10">
    <property type="entry name" value="Uridine Diphospho-n-acetylenolpyruvylglucosamine Reductase, domain 2"/>
    <property type="match status" value="1"/>
</dbReference>
<accession>A0ABW8ALI4</accession>
<dbReference type="EMBL" id="JBITLV010000002">
    <property type="protein sequence ID" value="MFI7587233.1"/>
    <property type="molecule type" value="Genomic_DNA"/>
</dbReference>
<keyword evidence="3" id="KW-0285">Flavoprotein</keyword>
<evidence type="ECO:0000313" key="8">
    <source>
        <dbReference type="Proteomes" id="UP001612915"/>
    </source>
</evidence>
<dbReference type="PROSITE" id="PS51387">
    <property type="entry name" value="FAD_PCMH"/>
    <property type="match status" value="1"/>
</dbReference>
<proteinExistence type="inferred from homology"/>
<dbReference type="PANTHER" id="PTHR42973">
    <property type="entry name" value="BINDING OXIDOREDUCTASE, PUTATIVE (AFU_ORTHOLOGUE AFUA_1G17690)-RELATED"/>
    <property type="match status" value="1"/>
</dbReference>
<dbReference type="InterPro" id="IPR016167">
    <property type="entry name" value="FAD-bd_PCMH_sub1"/>
</dbReference>
<evidence type="ECO:0000256" key="4">
    <source>
        <dbReference type="ARBA" id="ARBA00022827"/>
    </source>
</evidence>
<dbReference type="Gene3D" id="3.40.462.20">
    <property type="match status" value="1"/>
</dbReference>
<organism evidence="7 8">
    <name type="scientific">Spongisporangium articulatum</name>
    <dbReference type="NCBI Taxonomy" id="3362603"/>
    <lineage>
        <taxon>Bacteria</taxon>
        <taxon>Bacillati</taxon>
        <taxon>Actinomycetota</taxon>
        <taxon>Actinomycetes</taxon>
        <taxon>Kineosporiales</taxon>
        <taxon>Kineosporiaceae</taxon>
        <taxon>Spongisporangium</taxon>
    </lineage>
</organism>
<evidence type="ECO:0000256" key="5">
    <source>
        <dbReference type="ARBA" id="ARBA00023002"/>
    </source>
</evidence>
<reference evidence="7 8" key="1">
    <citation type="submission" date="2024-10" db="EMBL/GenBank/DDBJ databases">
        <title>The Natural Products Discovery Center: Release of the First 8490 Sequenced Strains for Exploring Actinobacteria Biosynthetic Diversity.</title>
        <authorList>
            <person name="Kalkreuter E."/>
            <person name="Kautsar S.A."/>
            <person name="Yang D."/>
            <person name="Bader C.D."/>
            <person name="Teijaro C.N."/>
            <person name="Fluegel L."/>
            <person name="Davis C.M."/>
            <person name="Simpson J.R."/>
            <person name="Lauterbach L."/>
            <person name="Steele A.D."/>
            <person name="Gui C."/>
            <person name="Meng S."/>
            <person name="Li G."/>
            <person name="Viehrig K."/>
            <person name="Ye F."/>
            <person name="Su P."/>
            <person name="Kiefer A.F."/>
            <person name="Nichols A."/>
            <person name="Cepeda A.J."/>
            <person name="Yan W."/>
            <person name="Fan B."/>
            <person name="Jiang Y."/>
            <person name="Adhikari A."/>
            <person name="Zheng C.-J."/>
            <person name="Schuster L."/>
            <person name="Cowan T.M."/>
            <person name="Smanski M.J."/>
            <person name="Chevrette M.G."/>
            <person name="De Carvalho L.P.S."/>
            <person name="Shen B."/>
        </authorList>
    </citation>
    <scope>NUCLEOTIDE SEQUENCE [LARGE SCALE GENOMIC DNA]</scope>
    <source>
        <strain evidence="7 8">NPDC049639</strain>
    </source>
</reference>
<protein>
    <submittedName>
        <fullName evidence="7">FAD-binding oxidoreductase</fullName>
    </submittedName>
</protein>
<dbReference type="Pfam" id="PF01565">
    <property type="entry name" value="FAD_binding_4"/>
    <property type="match status" value="1"/>
</dbReference>
<name>A0ABW8ALI4_9ACTN</name>
<dbReference type="InterPro" id="IPR006093">
    <property type="entry name" value="Oxy_OxRdtase_FAD_BS"/>
</dbReference>
<evidence type="ECO:0000313" key="7">
    <source>
        <dbReference type="EMBL" id="MFI7587233.1"/>
    </source>
</evidence>
<sequence length="446" mass="47025">MASELQRELSAAVDCPVLVAGDDGYDAETAGFNTSLTHTPDLVVAARSAADVAAAVRFAGGHDLALHVMATGHRDVPVTEGLLVSTRRLTGVEIDAQARTATVGPGVRWAQLVEAAAAEGLFAVPGSSPTVGVTGYLLGGGLGPLARSHGFSSDYLVGAQVVTGTGEVLDVDAQRHDELFWALRGGKAGLGIVTQVRLRLVELREVYGGSLLFGADAVEPALRAWLDWTASCDPEATSSAVVVRFPDLEQLPPPLRDRVFLSIRFVHPDLDRGAELAAPLREAAEVFADELGVLPVAQIAKVHSDPPAPGPGWVRGLLLERADGEVASVLLDHRPGGDSPLRGIELRHVGSPASRRDVPEGSAVGGRGADYVVTVVGIDPAEVGDALPAEAQQIVDELRAWTSPVQNVNFNGQPLPPEQYAANWPLETFMRLSEVRHRYDPEGVLS</sequence>